<reference evidence="2" key="3">
    <citation type="submission" date="2018-08" db="UniProtKB">
        <authorList>
            <consortium name="EnsemblPlants"/>
        </authorList>
    </citation>
    <scope>IDENTIFICATION</scope>
    <source>
        <strain evidence="2">cv. Bd21</strain>
    </source>
</reference>
<dbReference type="OrthoDB" id="696691at2759"/>
<evidence type="ECO:0000313" key="2">
    <source>
        <dbReference type="EnsemblPlants" id="KQJ90536"/>
    </source>
</evidence>
<dbReference type="Proteomes" id="UP000008810">
    <property type="component" value="Chromosome 4"/>
</dbReference>
<sequence>MQNIAGSIIYTWTEMVVFCHVISAHLKRSRMVMPINAQITDVITGLLAQGSTGRNYFVGVAVSRRDNISFQVLRFYPEGGAVFSDFISHIVPVGVTAYPGPSSELKRIS</sequence>
<evidence type="ECO:0000313" key="3">
    <source>
        <dbReference type="Proteomes" id="UP000008810"/>
    </source>
</evidence>
<protein>
    <submittedName>
        <fullName evidence="1 2">Uncharacterized protein</fullName>
    </submittedName>
</protein>
<keyword evidence="3" id="KW-1185">Reference proteome</keyword>
<dbReference type="EMBL" id="CM000883">
    <property type="protein sequence ID" value="KQJ90536.1"/>
    <property type="molecule type" value="Genomic_DNA"/>
</dbReference>
<accession>A0A0Q3IWV7</accession>
<dbReference type="InParanoid" id="A0A0Q3IWV7"/>
<dbReference type="EnsemblPlants" id="KQJ90536">
    <property type="protein sequence ID" value="KQJ90536"/>
    <property type="gene ID" value="BRADI_4g32315v3"/>
</dbReference>
<organism evidence="1">
    <name type="scientific">Brachypodium distachyon</name>
    <name type="common">Purple false brome</name>
    <name type="synonym">Trachynia distachya</name>
    <dbReference type="NCBI Taxonomy" id="15368"/>
    <lineage>
        <taxon>Eukaryota</taxon>
        <taxon>Viridiplantae</taxon>
        <taxon>Streptophyta</taxon>
        <taxon>Embryophyta</taxon>
        <taxon>Tracheophyta</taxon>
        <taxon>Spermatophyta</taxon>
        <taxon>Magnoliopsida</taxon>
        <taxon>Liliopsida</taxon>
        <taxon>Poales</taxon>
        <taxon>Poaceae</taxon>
        <taxon>BOP clade</taxon>
        <taxon>Pooideae</taxon>
        <taxon>Stipodae</taxon>
        <taxon>Brachypodieae</taxon>
        <taxon>Brachypodium</taxon>
    </lineage>
</organism>
<reference evidence="1 2" key="1">
    <citation type="journal article" date="2010" name="Nature">
        <title>Genome sequencing and analysis of the model grass Brachypodium distachyon.</title>
        <authorList>
            <consortium name="International Brachypodium Initiative"/>
        </authorList>
    </citation>
    <scope>NUCLEOTIDE SEQUENCE [LARGE SCALE GENOMIC DNA]</scope>
    <source>
        <strain evidence="1 2">Bd21</strain>
    </source>
</reference>
<dbReference type="Gramene" id="KQJ90536">
    <property type="protein sequence ID" value="KQJ90536"/>
    <property type="gene ID" value="BRADI_4g32315v3"/>
</dbReference>
<evidence type="ECO:0000313" key="1">
    <source>
        <dbReference type="EMBL" id="KQJ90536.1"/>
    </source>
</evidence>
<name>A0A0Q3IWV7_BRADI</name>
<gene>
    <name evidence="1" type="ORF">BRADI_4g32315v3</name>
</gene>
<proteinExistence type="predicted"/>
<dbReference type="AlphaFoldDB" id="A0A0Q3IWV7"/>
<reference evidence="1" key="2">
    <citation type="submission" date="2017-06" db="EMBL/GenBank/DDBJ databases">
        <title>WGS assembly of Brachypodium distachyon.</title>
        <authorList>
            <consortium name="The International Brachypodium Initiative"/>
            <person name="Lucas S."/>
            <person name="Harmon-Smith M."/>
            <person name="Lail K."/>
            <person name="Tice H."/>
            <person name="Grimwood J."/>
            <person name="Bruce D."/>
            <person name="Barry K."/>
            <person name="Shu S."/>
            <person name="Lindquist E."/>
            <person name="Wang M."/>
            <person name="Pitluck S."/>
            <person name="Vogel J.P."/>
            <person name="Garvin D.F."/>
            <person name="Mockler T.C."/>
            <person name="Schmutz J."/>
            <person name="Rokhsar D."/>
            <person name="Bevan M.W."/>
        </authorList>
    </citation>
    <scope>NUCLEOTIDE SEQUENCE</scope>
    <source>
        <strain evidence="1">Bd21</strain>
    </source>
</reference>